<evidence type="ECO:0000313" key="1">
    <source>
        <dbReference type="EMBL" id="QYT03790.1"/>
    </source>
</evidence>
<reference evidence="1 2" key="1">
    <citation type="journal article" date="2021" name="BMC Genomics">
        <title>Telomere-to-telomere genome assembly of asparaginase-producing Trichoderma simmonsii.</title>
        <authorList>
            <person name="Chung D."/>
            <person name="Kwon Y.M."/>
            <person name="Yang Y."/>
        </authorList>
    </citation>
    <scope>NUCLEOTIDE SEQUENCE [LARGE SCALE GENOMIC DNA]</scope>
    <source>
        <strain evidence="1 2">GH-Sj1</strain>
    </source>
</reference>
<evidence type="ECO:0000313" key="2">
    <source>
        <dbReference type="Proteomes" id="UP000826661"/>
    </source>
</evidence>
<proteinExistence type="predicted"/>
<protein>
    <submittedName>
        <fullName evidence="1">Uncharacterized protein</fullName>
    </submittedName>
</protein>
<dbReference type="EMBL" id="CP075869">
    <property type="protein sequence ID" value="QYT03790.1"/>
    <property type="molecule type" value="Genomic_DNA"/>
</dbReference>
<gene>
    <name evidence="1" type="ORF">H0G86_010738</name>
</gene>
<name>A0A8G0LPE8_9HYPO</name>
<dbReference type="AlphaFoldDB" id="A0A8G0LPE8"/>
<sequence>MCQTCVYKRQTLLHMRSFALFPDLILLHAFQPFVHYDERQVWSRDGVAVGTAVQVDMGFFVCNLQPSPPDHVLWREYDSSCVAHGFSCGRSQWQGHMFKRSTQNPVLHPWMPAVSPWLVQKDSYCTYAVPFTHAI</sequence>
<accession>A0A8G0LPE8</accession>
<dbReference type="Proteomes" id="UP000826661">
    <property type="component" value="Chromosome VI"/>
</dbReference>
<organism evidence="1 2">
    <name type="scientific">Trichoderma simmonsii</name>
    <dbReference type="NCBI Taxonomy" id="1491479"/>
    <lineage>
        <taxon>Eukaryota</taxon>
        <taxon>Fungi</taxon>
        <taxon>Dikarya</taxon>
        <taxon>Ascomycota</taxon>
        <taxon>Pezizomycotina</taxon>
        <taxon>Sordariomycetes</taxon>
        <taxon>Hypocreomycetidae</taxon>
        <taxon>Hypocreales</taxon>
        <taxon>Hypocreaceae</taxon>
        <taxon>Trichoderma</taxon>
    </lineage>
</organism>
<keyword evidence="2" id="KW-1185">Reference proteome</keyword>